<reference evidence="1 2" key="1">
    <citation type="submission" date="2017-02" db="EMBL/GenBank/DDBJ databases">
        <title>Complete genome sequences of Mycobacterium kansasii strains isolated from rhesus macaques.</title>
        <authorList>
            <person name="Panda A."/>
            <person name="Nagaraj S."/>
            <person name="Zhao X."/>
            <person name="Tettelin H."/>
            <person name="Detolla L.J."/>
        </authorList>
    </citation>
    <scope>NUCLEOTIDE SEQUENCE [LARGE SCALE GENOMIC DNA]</scope>
    <source>
        <strain evidence="1 2">11-3813</strain>
    </source>
</reference>
<protein>
    <submittedName>
        <fullName evidence="1">Uncharacterized protein</fullName>
    </submittedName>
</protein>
<accession>A0A1V3XSG6</accession>
<proteinExistence type="predicted"/>
<dbReference type="EMBL" id="MVBM01000001">
    <property type="protein sequence ID" value="OOK82163.1"/>
    <property type="molecule type" value="Genomic_DNA"/>
</dbReference>
<dbReference type="Proteomes" id="UP000189229">
    <property type="component" value="Unassembled WGS sequence"/>
</dbReference>
<dbReference type="AlphaFoldDB" id="A0A1V3XSG6"/>
<evidence type="ECO:0000313" key="1">
    <source>
        <dbReference type="EMBL" id="OOK82163.1"/>
    </source>
</evidence>
<evidence type="ECO:0000313" key="2">
    <source>
        <dbReference type="Proteomes" id="UP000189229"/>
    </source>
</evidence>
<gene>
    <name evidence="1" type="ORF">BZL30_0194</name>
</gene>
<name>A0A1V3XSG6_MYCKA</name>
<sequence length="126" mass="13736">MYHELNRLWPAERAYAAAAKAFDAAVKSFNGADESELDFKAIALAAAARLCGADPNAAKWATDRLQFALCVDPRRAHLRKLVNAFVVPGEAQRLYGKGRWRPCSNSVPTCAPPPTRCVPPPTCRPS</sequence>
<comment type="caution">
    <text evidence="1">The sequence shown here is derived from an EMBL/GenBank/DDBJ whole genome shotgun (WGS) entry which is preliminary data.</text>
</comment>
<organism evidence="1 2">
    <name type="scientific">Mycobacterium kansasii</name>
    <dbReference type="NCBI Taxonomy" id="1768"/>
    <lineage>
        <taxon>Bacteria</taxon>
        <taxon>Bacillati</taxon>
        <taxon>Actinomycetota</taxon>
        <taxon>Actinomycetes</taxon>
        <taxon>Mycobacteriales</taxon>
        <taxon>Mycobacteriaceae</taxon>
        <taxon>Mycobacterium</taxon>
    </lineage>
</organism>